<gene>
    <name evidence="2" type="primary">X975_21653</name>
    <name evidence="2" type="ORF">TNCT_179531</name>
</gene>
<dbReference type="InterPro" id="IPR040676">
    <property type="entry name" value="DUF5641"/>
</dbReference>
<evidence type="ECO:0000313" key="3">
    <source>
        <dbReference type="Proteomes" id="UP000887116"/>
    </source>
</evidence>
<protein>
    <submittedName>
        <fullName evidence="2">DUF5641 domain-containing protein</fullName>
    </submittedName>
</protein>
<comment type="caution">
    <text evidence="2">The sequence shown here is derived from an EMBL/GenBank/DDBJ whole genome shotgun (WGS) entry which is preliminary data.</text>
</comment>
<dbReference type="Proteomes" id="UP000887116">
    <property type="component" value="Unassembled WGS sequence"/>
</dbReference>
<accession>A0A8X6L6J6</accession>
<keyword evidence="3" id="KW-1185">Reference proteome</keyword>
<dbReference type="AlphaFoldDB" id="A0A8X6L6J6"/>
<dbReference type="Pfam" id="PF18701">
    <property type="entry name" value="DUF5641"/>
    <property type="match status" value="1"/>
</dbReference>
<proteinExistence type="predicted"/>
<dbReference type="EMBL" id="BMAO01024877">
    <property type="protein sequence ID" value="GFQ98344.1"/>
    <property type="molecule type" value="Genomic_DNA"/>
</dbReference>
<feature type="domain" description="DUF5641" evidence="1">
    <location>
        <begin position="89"/>
        <end position="147"/>
    </location>
</feature>
<dbReference type="OrthoDB" id="6020750at2759"/>
<evidence type="ECO:0000313" key="2">
    <source>
        <dbReference type="EMBL" id="GFQ98344.1"/>
    </source>
</evidence>
<reference evidence="2" key="1">
    <citation type="submission" date="2020-07" db="EMBL/GenBank/DDBJ databases">
        <title>Multicomponent nature underlies the extraordinary mechanical properties of spider dragline silk.</title>
        <authorList>
            <person name="Kono N."/>
            <person name="Nakamura H."/>
            <person name="Mori M."/>
            <person name="Yoshida Y."/>
            <person name="Ohtoshi R."/>
            <person name="Malay A.D."/>
            <person name="Moran D.A.P."/>
            <person name="Tomita M."/>
            <person name="Numata K."/>
            <person name="Arakawa K."/>
        </authorList>
    </citation>
    <scope>NUCLEOTIDE SEQUENCE</scope>
</reference>
<evidence type="ECO:0000259" key="1">
    <source>
        <dbReference type="Pfam" id="PF18701"/>
    </source>
</evidence>
<sequence length="153" mass="17378">MSTDALEKIKSKCSVLRKLRTTLVNKVEVKLNSGEENDESELHEDYEIILDRAKNLKLLDQDIENLISVNSMVKEVAKFPSHFPKPSVERNLRVGDVVILDGNTKSKFLWDLGRIAKVMQGRDGLVRSCVVKAKKGEFKRPVQLIYPLEPSET</sequence>
<name>A0A8X6L6J6_TRICU</name>
<organism evidence="2 3">
    <name type="scientific">Trichonephila clavata</name>
    <name type="common">Joro spider</name>
    <name type="synonym">Nephila clavata</name>
    <dbReference type="NCBI Taxonomy" id="2740835"/>
    <lineage>
        <taxon>Eukaryota</taxon>
        <taxon>Metazoa</taxon>
        <taxon>Ecdysozoa</taxon>
        <taxon>Arthropoda</taxon>
        <taxon>Chelicerata</taxon>
        <taxon>Arachnida</taxon>
        <taxon>Araneae</taxon>
        <taxon>Araneomorphae</taxon>
        <taxon>Entelegynae</taxon>
        <taxon>Araneoidea</taxon>
        <taxon>Nephilidae</taxon>
        <taxon>Trichonephila</taxon>
    </lineage>
</organism>